<comment type="caution">
    <text evidence="4">The sequence shown here is derived from an EMBL/GenBank/DDBJ whole genome shotgun (WGS) entry which is preliminary data.</text>
</comment>
<feature type="transmembrane region" description="Helical" evidence="2">
    <location>
        <begin position="38"/>
        <end position="61"/>
    </location>
</feature>
<protein>
    <recommendedName>
        <fullName evidence="3">DUF7702 domain-containing protein</fullName>
    </recommendedName>
</protein>
<evidence type="ECO:0000313" key="5">
    <source>
        <dbReference type="Proteomes" id="UP001176517"/>
    </source>
</evidence>
<feature type="transmembrane region" description="Helical" evidence="2">
    <location>
        <begin position="108"/>
        <end position="128"/>
    </location>
</feature>
<evidence type="ECO:0000259" key="3">
    <source>
        <dbReference type="Pfam" id="PF24800"/>
    </source>
</evidence>
<dbReference type="EMBL" id="JAPDMZ010000009">
    <property type="protein sequence ID" value="KAK0556945.1"/>
    <property type="molecule type" value="Genomic_DNA"/>
</dbReference>
<accession>A0AAN6JWK5</accession>
<dbReference type="AlphaFoldDB" id="A0AAN6JWK5"/>
<sequence>MTPPLTTSVVIDIVFIPIYLILAAITVWNFIRLRSVKFSFATTLIFAFVRLIGNILMVAAWKDNYHDHSLLQWGEILSIIGYGLLFSSTLAMYNGATELGKTAAMQRAGKLIHLLNTAATILIILGITNSNVFQTPPPADPSLDSKTHIGAALLVAETVGLAGLIFMAKIAGTANQNPWHRIMLNISMIALPFLAIKLGYTCYVLFGNHLINVNVWVRLIFASIDEIILVIIFNTAGLMLAKHFHEMVLTSSPGASDAELARPQQMMQQQGSAHYYPPPPTSQQQGSDYYYSAQKPYQS</sequence>
<feature type="region of interest" description="Disordered" evidence="1">
    <location>
        <begin position="258"/>
        <end position="299"/>
    </location>
</feature>
<dbReference type="InterPro" id="IPR056119">
    <property type="entry name" value="DUF7702"/>
</dbReference>
<evidence type="ECO:0000256" key="2">
    <source>
        <dbReference type="SAM" id="Phobius"/>
    </source>
</evidence>
<feature type="transmembrane region" description="Helical" evidence="2">
    <location>
        <begin position="73"/>
        <end position="96"/>
    </location>
</feature>
<dbReference type="Pfam" id="PF24800">
    <property type="entry name" value="DUF7702"/>
    <property type="match status" value="1"/>
</dbReference>
<feature type="transmembrane region" description="Helical" evidence="2">
    <location>
        <begin position="6"/>
        <end position="31"/>
    </location>
</feature>
<feature type="domain" description="DUF7702" evidence="3">
    <location>
        <begin position="11"/>
        <end position="242"/>
    </location>
</feature>
<name>A0AAN6JWK5_9BASI</name>
<feature type="transmembrane region" description="Helical" evidence="2">
    <location>
        <begin position="218"/>
        <end position="241"/>
    </location>
</feature>
<evidence type="ECO:0000313" key="4">
    <source>
        <dbReference type="EMBL" id="KAK0556945.1"/>
    </source>
</evidence>
<keyword evidence="2" id="KW-1133">Transmembrane helix</keyword>
<feature type="transmembrane region" description="Helical" evidence="2">
    <location>
        <begin position="182"/>
        <end position="206"/>
    </location>
</feature>
<dbReference type="PANTHER" id="PTHR42109:SF2">
    <property type="entry name" value="INTEGRAL MEMBRANE PROTEIN"/>
    <property type="match status" value="1"/>
</dbReference>
<keyword evidence="2" id="KW-0812">Transmembrane</keyword>
<dbReference type="PANTHER" id="PTHR42109">
    <property type="entry name" value="UNPLACED GENOMIC SCAFFOLD UM_SCAF_CONTIG_1.265, WHOLE GENOME SHOTGUN SEQUENCE"/>
    <property type="match status" value="1"/>
</dbReference>
<feature type="transmembrane region" description="Helical" evidence="2">
    <location>
        <begin position="148"/>
        <end position="170"/>
    </location>
</feature>
<keyword evidence="5" id="KW-1185">Reference proteome</keyword>
<reference evidence="4" key="1">
    <citation type="journal article" date="2023" name="PhytoFront">
        <title>Draft Genome Resources of Seven Strains of Tilletia horrida, Causal Agent of Kernel Smut of Rice.</title>
        <authorList>
            <person name="Khanal S."/>
            <person name="Antony Babu S."/>
            <person name="Zhou X.G."/>
        </authorList>
    </citation>
    <scope>NUCLEOTIDE SEQUENCE</scope>
    <source>
        <strain evidence="4">TX6</strain>
    </source>
</reference>
<keyword evidence="2" id="KW-0472">Membrane</keyword>
<dbReference type="Proteomes" id="UP001176517">
    <property type="component" value="Unassembled WGS sequence"/>
</dbReference>
<gene>
    <name evidence="4" type="ORF">OC846_000789</name>
</gene>
<proteinExistence type="predicted"/>
<evidence type="ECO:0000256" key="1">
    <source>
        <dbReference type="SAM" id="MobiDB-lite"/>
    </source>
</evidence>
<organism evidence="4 5">
    <name type="scientific">Tilletia horrida</name>
    <dbReference type="NCBI Taxonomy" id="155126"/>
    <lineage>
        <taxon>Eukaryota</taxon>
        <taxon>Fungi</taxon>
        <taxon>Dikarya</taxon>
        <taxon>Basidiomycota</taxon>
        <taxon>Ustilaginomycotina</taxon>
        <taxon>Exobasidiomycetes</taxon>
        <taxon>Tilletiales</taxon>
        <taxon>Tilletiaceae</taxon>
        <taxon>Tilletia</taxon>
    </lineage>
</organism>